<dbReference type="GO" id="GO:0010041">
    <property type="term" value="P:response to iron(III) ion"/>
    <property type="evidence" value="ECO:0007669"/>
    <property type="project" value="TreeGrafter"/>
</dbReference>
<keyword evidence="7 8" id="KW-0472">Membrane</keyword>
<dbReference type="Pfam" id="PF13231">
    <property type="entry name" value="PMT_2"/>
    <property type="match status" value="1"/>
</dbReference>
<evidence type="ECO:0000256" key="7">
    <source>
        <dbReference type="ARBA" id="ARBA00023136"/>
    </source>
</evidence>
<sequence length="554" mass="56608">MSAGVLPRQEHSAAGAWGGAAVVAARVRAWPRSGRLAPALVVLLAAILRLVDLGRTPIDPFYAGAVRSMGTSWHAFFVGAYDPSARLAIDKAPVDLWLQVASTNVLGFTPTAMLLPAALGGTVAVAALYDLLHTLAGRRVAIAGALALAVLPMAVLTSRSDTMDSVMAALVVAGFAVGARGMRAGRSSRLVAAGALMGVAFETKLFEALIPAVPLAVMWWWGAPGTRAQRARAIVASSLACAAVGLAWLVALSLLVPATQRPWAFGSTDGSAWSSTFVYDGWQRLTGSTPINAGSATDRVPAGAGPLRLFSAHVHLDARVGFGLGVAWISLVVALAAGAWRSLDRTGRAGAGALALWLGLGTVIFSAQRDLRPRYLEAVDPAIAAVAGLGLVLGASAVAARLHGRVPRGVLRGIAVAAVIMLVTVPAVVTAGVISSHAQDSGTPGALPTARLAALSSYLRSRQGGARYEAAFLPVAEAGGLIARDGRPVLMLDALGHPLVTPAALQRLIAGGQVHTAVVGTARTPMADWIRAHGSDVSAAAGQRVTGTVYALAP</sequence>
<evidence type="ECO:0000313" key="11">
    <source>
        <dbReference type="Proteomes" id="UP000321805"/>
    </source>
</evidence>
<evidence type="ECO:0000256" key="8">
    <source>
        <dbReference type="SAM" id="Phobius"/>
    </source>
</evidence>
<feature type="transmembrane region" description="Helical" evidence="8">
    <location>
        <begin position="140"/>
        <end position="159"/>
    </location>
</feature>
<dbReference type="InterPro" id="IPR038731">
    <property type="entry name" value="RgtA/B/C-like"/>
</dbReference>
<evidence type="ECO:0000256" key="3">
    <source>
        <dbReference type="ARBA" id="ARBA00022676"/>
    </source>
</evidence>
<dbReference type="GO" id="GO:0009103">
    <property type="term" value="P:lipopolysaccharide biosynthetic process"/>
    <property type="evidence" value="ECO:0007669"/>
    <property type="project" value="UniProtKB-ARBA"/>
</dbReference>
<protein>
    <recommendedName>
        <fullName evidence="9">Glycosyltransferase RgtA/B/C/D-like domain-containing protein</fullName>
    </recommendedName>
</protein>
<keyword evidence="3" id="KW-0328">Glycosyltransferase</keyword>
<dbReference type="Proteomes" id="UP000321805">
    <property type="component" value="Chromosome"/>
</dbReference>
<gene>
    <name evidence="10" type="ORF">FSW04_15195</name>
</gene>
<evidence type="ECO:0000256" key="1">
    <source>
        <dbReference type="ARBA" id="ARBA00004651"/>
    </source>
</evidence>
<keyword evidence="2" id="KW-1003">Cell membrane</keyword>
<dbReference type="GO" id="GO:0005886">
    <property type="term" value="C:plasma membrane"/>
    <property type="evidence" value="ECO:0007669"/>
    <property type="project" value="UniProtKB-SubCell"/>
</dbReference>
<evidence type="ECO:0000259" key="9">
    <source>
        <dbReference type="Pfam" id="PF13231"/>
    </source>
</evidence>
<dbReference type="PANTHER" id="PTHR33908:SF3">
    <property type="entry name" value="UNDECAPRENYL PHOSPHATE-ALPHA-4-AMINO-4-DEOXY-L-ARABINOSE ARABINOSYL TRANSFERASE"/>
    <property type="match status" value="1"/>
</dbReference>
<dbReference type="GO" id="GO:0016763">
    <property type="term" value="F:pentosyltransferase activity"/>
    <property type="evidence" value="ECO:0007669"/>
    <property type="project" value="TreeGrafter"/>
</dbReference>
<evidence type="ECO:0000256" key="2">
    <source>
        <dbReference type="ARBA" id="ARBA00022475"/>
    </source>
</evidence>
<name>A0A5B8U6R8_9ACTN</name>
<accession>A0A5B8U6R8</accession>
<feature type="transmembrane region" description="Helical" evidence="8">
    <location>
        <begin position="379"/>
        <end position="402"/>
    </location>
</feature>
<dbReference type="EMBL" id="CP042430">
    <property type="protein sequence ID" value="QEC48786.1"/>
    <property type="molecule type" value="Genomic_DNA"/>
</dbReference>
<feature type="transmembrane region" description="Helical" evidence="8">
    <location>
        <begin position="194"/>
        <end position="221"/>
    </location>
</feature>
<dbReference type="InterPro" id="IPR050297">
    <property type="entry name" value="LipidA_mod_glycosyltrf_83"/>
</dbReference>
<evidence type="ECO:0000256" key="4">
    <source>
        <dbReference type="ARBA" id="ARBA00022679"/>
    </source>
</evidence>
<feature type="transmembrane region" description="Helical" evidence="8">
    <location>
        <begin position="233"/>
        <end position="256"/>
    </location>
</feature>
<evidence type="ECO:0000256" key="5">
    <source>
        <dbReference type="ARBA" id="ARBA00022692"/>
    </source>
</evidence>
<evidence type="ECO:0000313" key="10">
    <source>
        <dbReference type="EMBL" id="QEC48786.1"/>
    </source>
</evidence>
<dbReference type="AlphaFoldDB" id="A0A5B8U6R8"/>
<feature type="domain" description="Glycosyltransferase RgtA/B/C/D-like" evidence="9">
    <location>
        <begin position="90"/>
        <end position="221"/>
    </location>
</feature>
<dbReference type="KEGG" id="bsol:FSW04_15195"/>
<feature type="transmembrane region" description="Helical" evidence="8">
    <location>
        <begin position="34"/>
        <end position="51"/>
    </location>
</feature>
<reference evidence="10 11" key="1">
    <citation type="journal article" date="2018" name="J. Microbiol.">
        <title>Baekduia soli gen. nov., sp. nov., a novel bacterium isolated from the soil of Baekdu Mountain and proposal of a novel family name, Baekduiaceae fam. nov.</title>
        <authorList>
            <person name="An D.S."/>
            <person name="Siddiqi M.Z."/>
            <person name="Kim K.H."/>
            <person name="Yu H.S."/>
            <person name="Im W.T."/>
        </authorList>
    </citation>
    <scope>NUCLEOTIDE SEQUENCE [LARGE SCALE GENOMIC DNA]</scope>
    <source>
        <strain evidence="10 11">BR7-21</strain>
    </source>
</reference>
<keyword evidence="6 8" id="KW-1133">Transmembrane helix</keyword>
<feature type="transmembrane region" description="Helical" evidence="8">
    <location>
        <begin position="349"/>
        <end position="367"/>
    </location>
</feature>
<organism evidence="10 11">
    <name type="scientific">Baekduia soli</name>
    <dbReference type="NCBI Taxonomy" id="496014"/>
    <lineage>
        <taxon>Bacteria</taxon>
        <taxon>Bacillati</taxon>
        <taxon>Actinomycetota</taxon>
        <taxon>Thermoleophilia</taxon>
        <taxon>Solirubrobacterales</taxon>
        <taxon>Baekduiaceae</taxon>
        <taxon>Baekduia</taxon>
    </lineage>
</organism>
<feature type="transmembrane region" description="Helical" evidence="8">
    <location>
        <begin position="320"/>
        <end position="343"/>
    </location>
</feature>
<keyword evidence="5 8" id="KW-0812">Transmembrane</keyword>
<comment type="subcellular location">
    <subcellularLocation>
        <location evidence="1">Cell membrane</location>
        <topology evidence="1">Multi-pass membrane protein</topology>
    </subcellularLocation>
</comment>
<feature type="transmembrane region" description="Helical" evidence="8">
    <location>
        <begin position="414"/>
        <end position="434"/>
    </location>
</feature>
<evidence type="ECO:0000256" key="6">
    <source>
        <dbReference type="ARBA" id="ARBA00022989"/>
    </source>
</evidence>
<dbReference type="OrthoDB" id="5242469at2"/>
<proteinExistence type="predicted"/>
<keyword evidence="4" id="KW-0808">Transferase</keyword>
<keyword evidence="11" id="KW-1185">Reference proteome</keyword>
<dbReference type="PANTHER" id="PTHR33908">
    <property type="entry name" value="MANNOSYLTRANSFERASE YKCB-RELATED"/>
    <property type="match status" value="1"/>
</dbReference>
<feature type="transmembrane region" description="Helical" evidence="8">
    <location>
        <begin position="105"/>
        <end position="128"/>
    </location>
</feature>